<protein>
    <submittedName>
        <fullName evidence="15">Putative secreted protein (Por secretion system target)</fullName>
    </submittedName>
</protein>
<dbReference type="SUPFAM" id="SSF82171">
    <property type="entry name" value="DPP6 N-terminal domain-like"/>
    <property type="match status" value="1"/>
</dbReference>
<keyword evidence="6" id="KW-0862">Zinc</keyword>
<proteinExistence type="inferred from homology"/>
<dbReference type="Pfam" id="PF02868">
    <property type="entry name" value="Peptidase_M4_C"/>
    <property type="match status" value="1"/>
</dbReference>
<accession>A0A316DZ15</accession>
<keyword evidence="16" id="KW-1185">Reference proteome</keyword>
<evidence type="ECO:0000256" key="5">
    <source>
        <dbReference type="ARBA" id="ARBA00022801"/>
    </source>
</evidence>
<feature type="domain" description="Secretion system C-terminal sorting" evidence="14">
    <location>
        <begin position="1134"/>
        <end position="1205"/>
    </location>
</feature>
<feature type="chain" id="PRO_5016311038" evidence="10">
    <location>
        <begin position="20"/>
        <end position="1207"/>
    </location>
</feature>
<keyword evidence="2" id="KW-0645">Protease</keyword>
<gene>
    <name evidence="15" type="ORF">LV89_03264</name>
</gene>
<dbReference type="Pfam" id="PF07504">
    <property type="entry name" value="FTP"/>
    <property type="match status" value="1"/>
</dbReference>
<feature type="region of interest" description="Disordered" evidence="9">
    <location>
        <begin position="616"/>
        <end position="644"/>
    </location>
</feature>
<evidence type="ECO:0000313" key="15">
    <source>
        <dbReference type="EMBL" id="PWK22996.1"/>
    </source>
</evidence>
<sequence length="1207" mass="131068">MKKLFLLAITVICGNTVMAQNKFKTIKRSNVEVENSSKSAIEVIDNSAQGKTISRQMYLSKPTDSQTYLNLIAKKSGVRVITDENGMPSMIEGVPTNLKTSTTRNSRMSAVAAAAYNYLDAVKPLLKLASPDDELNILKSEEDEVDITHVRMQQMYKGVPVYGGEMILHQKSGEGVSLLNGHIYPTPTLEDVTPALTAENVGTIALSDVGKVSIVKTMTATERVMLKYEKPKTDLVIYHQNEKADAERLAYQVVVRPNFLERWVYVIDAKSGEILDKYNHTCTLDGVAKATATDLNGLSRSINTYQSGNTYNLIDATKSMFKGGTVKADDPQGVIWTIDATNSKVNEDLTVRQISSTNNTWSNANGVSAHFNAGKAYDYYTQYHGRLSLNGKGGTIVSIINITDENGKGFDNAFWNGEYMGYGSGGTYFKPLAGGLDVAGHEMTHGVVENTANLDYNGQSGAINESMADCFGAMVERKTGADLWRLGEDVMKGSYYPTGALRDLSNPNNGGKNLNDDGYQPANMSQYYTGSQDNYGVHINSGIPNNAFYRFATASGMTKEKAEIVYYRALTIYLTRTSKFLDLRRAVIQSATDLKSKGITDSDIAAAKAAFEAVGVTDPNAPNPSTTPATTPTTTPKADVPVNTGTEGLLTYDPVAKKLYRSSVKGEAEQTSFVELATNVVIDHKPSVPDDGSYAYFVAGDGFIKRVNLAGSPKVENVSSSGVWRNVSVSKDGKKLAALRTLGKTVAATDKQITVFDLVGNKSVAFTLYNPTYTQGVNTGQVQNADALEWDYQSENIVYDAYNIIKSATGTESDYWDVGFINVWSTAKNTFGTGSISKLFTSLEQGENIGNPSFSKTSTNIIAFDYFIQTDDIYYVIGVNTERTDGLDFIYENNTLGYPEYSRTDELVLYNWEDSKKVLNTYQITMDKSRIKSVKNSEKYLVGNSAYAVWYTVGTRALPTKTTQTISLSKTPDKNLTDPAFDVTATASSGLAVVVNIASGPATVSGKRITLKGTAGRVKVLADQVGNSTYYAISAVDSFCVNPAKPTISVVKKTDANGDYWEYTSSSATGNVWYKDGVILESLRGAQIVQIVSGAKFNVQVVTTDGCASALSNTRQDPSLILATEPRLEESIHISPNPSSDVVTIVTPKNVKIESASLSSMSGSQVVEKQGDKTNVMTIDIRNLNQGTYILQIKTNEGTVGKKVIKL</sequence>
<evidence type="ECO:0000259" key="11">
    <source>
        <dbReference type="Pfam" id="PF01447"/>
    </source>
</evidence>
<dbReference type="Gene3D" id="1.10.390.10">
    <property type="entry name" value="Neutral Protease Domain 2"/>
    <property type="match status" value="1"/>
</dbReference>
<feature type="signal peptide" evidence="10">
    <location>
        <begin position="1"/>
        <end position="19"/>
    </location>
</feature>
<dbReference type="PRINTS" id="PR00730">
    <property type="entry name" value="THERMOLYSIN"/>
</dbReference>
<dbReference type="Gene3D" id="3.10.450.490">
    <property type="match status" value="1"/>
</dbReference>
<evidence type="ECO:0000256" key="9">
    <source>
        <dbReference type="SAM" id="MobiDB-lite"/>
    </source>
</evidence>
<dbReference type="AlphaFoldDB" id="A0A316DZ15"/>
<dbReference type="EMBL" id="QGGO01000018">
    <property type="protein sequence ID" value="PWK22996.1"/>
    <property type="molecule type" value="Genomic_DNA"/>
</dbReference>
<dbReference type="Gene3D" id="3.10.450.40">
    <property type="match status" value="1"/>
</dbReference>
<feature type="active site" evidence="8">
    <location>
        <position position="442"/>
    </location>
</feature>
<evidence type="ECO:0000256" key="2">
    <source>
        <dbReference type="ARBA" id="ARBA00022670"/>
    </source>
</evidence>
<dbReference type="GO" id="GO:0004222">
    <property type="term" value="F:metalloendopeptidase activity"/>
    <property type="evidence" value="ECO:0007669"/>
    <property type="project" value="InterPro"/>
</dbReference>
<evidence type="ECO:0000259" key="13">
    <source>
        <dbReference type="Pfam" id="PF07504"/>
    </source>
</evidence>
<dbReference type="SUPFAM" id="SSF55486">
    <property type="entry name" value="Metalloproteases ('zincins'), catalytic domain"/>
    <property type="match status" value="1"/>
</dbReference>
<keyword evidence="3" id="KW-0479">Metal-binding</keyword>
<feature type="compositionally biased region" description="Low complexity" evidence="9">
    <location>
        <begin position="616"/>
        <end position="636"/>
    </location>
</feature>
<evidence type="ECO:0000256" key="1">
    <source>
        <dbReference type="ARBA" id="ARBA00009388"/>
    </source>
</evidence>
<evidence type="ECO:0000256" key="10">
    <source>
        <dbReference type="SAM" id="SignalP"/>
    </source>
</evidence>
<dbReference type="PANTHER" id="PTHR33794">
    <property type="entry name" value="BACILLOLYSIN"/>
    <property type="match status" value="1"/>
</dbReference>
<keyword evidence="5" id="KW-0378">Hydrolase</keyword>
<dbReference type="GO" id="GO:0046872">
    <property type="term" value="F:metal ion binding"/>
    <property type="evidence" value="ECO:0007669"/>
    <property type="project" value="UniProtKB-KW"/>
</dbReference>
<dbReference type="CDD" id="cd09597">
    <property type="entry name" value="M4_TLP"/>
    <property type="match status" value="1"/>
</dbReference>
<keyword evidence="4 10" id="KW-0732">Signal</keyword>
<dbReference type="InterPro" id="IPR026444">
    <property type="entry name" value="Secre_tail"/>
</dbReference>
<feature type="domain" description="Peptidase M4" evidence="11">
    <location>
        <begin position="290"/>
        <end position="449"/>
    </location>
</feature>
<name>A0A316DZ15_9BACT</name>
<evidence type="ECO:0000259" key="12">
    <source>
        <dbReference type="Pfam" id="PF02868"/>
    </source>
</evidence>
<evidence type="ECO:0000256" key="4">
    <source>
        <dbReference type="ARBA" id="ARBA00022729"/>
    </source>
</evidence>
<dbReference type="Gene3D" id="3.10.170.10">
    <property type="match status" value="1"/>
</dbReference>
<dbReference type="Pfam" id="PF01447">
    <property type="entry name" value="Peptidase_M4"/>
    <property type="match status" value="1"/>
</dbReference>
<evidence type="ECO:0000256" key="3">
    <source>
        <dbReference type="ARBA" id="ARBA00022723"/>
    </source>
</evidence>
<organism evidence="15 16">
    <name type="scientific">Arcicella aurantiaca</name>
    <dbReference type="NCBI Taxonomy" id="591202"/>
    <lineage>
        <taxon>Bacteria</taxon>
        <taxon>Pseudomonadati</taxon>
        <taxon>Bacteroidota</taxon>
        <taxon>Cytophagia</taxon>
        <taxon>Cytophagales</taxon>
        <taxon>Flectobacillaceae</taxon>
        <taxon>Arcicella</taxon>
    </lineage>
</organism>
<evidence type="ECO:0000256" key="7">
    <source>
        <dbReference type="ARBA" id="ARBA00023049"/>
    </source>
</evidence>
<dbReference type="InterPro" id="IPR023612">
    <property type="entry name" value="Peptidase_M4"/>
</dbReference>
<evidence type="ECO:0000256" key="8">
    <source>
        <dbReference type="PIRSR" id="PIRSR623612-1"/>
    </source>
</evidence>
<comment type="caution">
    <text evidence="15">The sequence shown here is derived from an EMBL/GenBank/DDBJ whole genome shotgun (WGS) entry which is preliminary data.</text>
</comment>
<reference evidence="15 16" key="1">
    <citation type="submission" date="2018-05" db="EMBL/GenBank/DDBJ databases">
        <title>Genomic Encyclopedia of Archaeal and Bacterial Type Strains, Phase II (KMG-II): from individual species to whole genera.</title>
        <authorList>
            <person name="Goeker M."/>
        </authorList>
    </citation>
    <scope>NUCLEOTIDE SEQUENCE [LARGE SCALE GENOMIC DNA]</scope>
    <source>
        <strain evidence="15 16">DSM 22214</strain>
    </source>
</reference>
<dbReference type="InterPro" id="IPR011096">
    <property type="entry name" value="FTP_domain"/>
</dbReference>
<dbReference type="GO" id="GO:0006508">
    <property type="term" value="P:proteolysis"/>
    <property type="evidence" value="ECO:0007669"/>
    <property type="project" value="UniProtKB-KW"/>
</dbReference>
<comment type="similarity">
    <text evidence="1">Belongs to the peptidase M4 family.</text>
</comment>
<dbReference type="RefSeq" id="WP_109743957.1">
    <property type="nucleotide sequence ID" value="NZ_QGGO01000018.1"/>
</dbReference>
<dbReference type="Pfam" id="PF18962">
    <property type="entry name" value="Por_Secre_tail"/>
    <property type="match status" value="1"/>
</dbReference>
<feature type="domain" description="FTP" evidence="13">
    <location>
        <begin position="133"/>
        <end position="177"/>
    </location>
</feature>
<evidence type="ECO:0000256" key="6">
    <source>
        <dbReference type="ARBA" id="ARBA00022833"/>
    </source>
</evidence>
<dbReference type="Proteomes" id="UP000245489">
    <property type="component" value="Unassembled WGS sequence"/>
</dbReference>
<dbReference type="PANTHER" id="PTHR33794:SF1">
    <property type="entry name" value="BACILLOLYSIN"/>
    <property type="match status" value="1"/>
</dbReference>
<dbReference type="InterPro" id="IPR027268">
    <property type="entry name" value="Peptidase_M4/M1_CTD_sf"/>
</dbReference>
<dbReference type="InterPro" id="IPR001570">
    <property type="entry name" value="Peptidase_M4_C_domain"/>
</dbReference>
<evidence type="ECO:0000313" key="16">
    <source>
        <dbReference type="Proteomes" id="UP000245489"/>
    </source>
</evidence>
<evidence type="ECO:0000259" key="14">
    <source>
        <dbReference type="Pfam" id="PF18962"/>
    </source>
</evidence>
<dbReference type="NCBIfam" id="TIGR04183">
    <property type="entry name" value="Por_Secre_tail"/>
    <property type="match status" value="1"/>
</dbReference>
<feature type="active site" description="Proton donor" evidence="8">
    <location>
        <position position="538"/>
    </location>
</feature>
<dbReference type="InterPro" id="IPR050728">
    <property type="entry name" value="Zinc_Metalloprotease_M4"/>
</dbReference>
<feature type="domain" description="Peptidase M4 C-terminal" evidence="12">
    <location>
        <begin position="452"/>
        <end position="616"/>
    </location>
</feature>
<dbReference type="OrthoDB" id="291295at2"/>
<keyword evidence="7" id="KW-0482">Metalloprotease</keyword>
<dbReference type="InterPro" id="IPR013856">
    <property type="entry name" value="Peptidase_M4_domain"/>
</dbReference>